<feature type="compositionally biased region" description="Low complexity" evidence="2">
    <location>
        <begin position="816"/>
        <end position="844"/>
    </location>
</feature>
<feature type="compositionally biased region" description="Pro residues" evidence="2">
    <location>
        <begin position="1679"/>
        <end position="1698"/>
    </location>
</feature>
<dbReference type="InterPro" id="IPR047144">
    <property type="entry name" value="BCOR-like"/>
</dbReference>
<feature type="compositionally biased region" description="Basic residues" evidence="2">
    <location>
        <begin position="2702"/>
        <end position="2713"/>
    </location>
</feature>
<feature type="compositionally biased region" description="Low complexity" evidence="2">
    <location>
        <begin position="777"/>
        <end position="795"/>
    </location>
</feature>
<feature type="compositionally biased region" description="Low complexity" evidence="2">
    <location>
        <begin position="722"/>
        <end position="746"/>
    </location>
</feature>
<protein>
    <submittedName>
        <fullName evidence="3">Uncharacterized protein</fullName>
    </submittedName>
</protein>
<feature type="compositionally biased region" description="Low complexity" evidence="2">
    <location>
        <begin position="1658"/>
        <end position="1671"/>
    </location>
</feature>
<proteinExistence type="inferred from homology"/>
<feature type="compositionally biased region" description="Basic and acidic residues" evidence="2">
    <location>
        <begin position="3876"/>
        <end position="3885"/>
    </location>
</feature>
<feature type="compositionally biased region" description="Basic and acidic residues" evidence="2">
    <location>
        <begin position="2660"/>
        <end position="2681"/>
    </location>
</feature>
<feature type="compositionally biased region" description="Low complexity" evidence="2">
    <location>
        <begin position="2927"/>
        <end position="2941"/>
    </location>
</feature>
<feature type="compositionally biased region" description="Basic residues" evidence="2">
    <location>
        <begin position="2910"/>
        <end position="2922"/>
    </location>
</feature>
<dbReference type="PROSITE" id="PS50088">
    <property type="entry name" value="ANK_REPEAT"/>
    <property type="match status" value="2"/>
</dbReference>
<feature type="compositionally biased region" description="Low complexity" evidence="2">
    <location>
        <begin position="241"/>
        <end position="256"/>
    </location>
</feature>
<feature type="compositionally biased region" description="Basic and acidic residues" evidence="2">
    <location>
        <begin position="428"/>
        <end position="442"/>
    </location>
</feature>
<feature type="compositionally biased region" description="Low complexity" evidence="2">
    <location>
        <begin position="16"/>
        <end position="68"/>
    </location>
</feature>
<reference evidence="3" key="1">
    <citation type="submission" date="2022-08" db="UniProtKB">
        <authorList>
            <consortium name="EnsemblMetazoa"/>
        </authorList>
    </citation>
    <scope>IDENTIFICATION</scope>
    <source>
        <strain evidence="3">Dongola</strain>
    </source>
</reference>
<feature type="region of interest" description="Disordered" evidence="2">
    <location>
        <begin position="3876"/>
        <end position="3935"/>
    </location>
</feature>
<feature type="compositionally biased region" description="Polar residues" evidence="2">
    <location>
        <begin position="878"/>
        <end position="899"/>
    </location>
</feature>
<feature type="compositionally biased region" description="Polar residues" evidence="2">
    <location>
        <begin position="294"/>
        <end position="318"/>
    </location>
</feature>
<comment type="similarity">
    <text evidence="1">Belongs to the BCOR family.</text>
</comment>
<dbReference type="GO" id="GO:0000122">
    <property type="term" value="P:negative regulation of transcription by RNA polymerase II"/>
    <property type="evidence" value="ECO:0007669"/>
    <property type="project" value="TreeGrafter"/>
</dbReference>
<feature type="compositionally biased region" description="Polar residues" evidence="2">
    <location>
        <begin position="2129"/>
        <end position="2144"/>
    </location>
</feature>
<feature type="compositionally biased region" description="Polar residues" evidence="2">
    <location>
        <begin position="659"/>
        <end position="674"/>
    </location>
</feature>
<feature type="region of interest" description="Disordered" evidence="2">
    <location>
        <begin position="2271"/>
        <end position="2408"/>
    </location>
</feature>
<feature type="compositionally biased region" description="Acidic residues" evidence="2">
    <location>
        <begin position="2726"/>
        <end position="2737"/>
    </location>
</feature>
<feature type="region of interest" description="Disordered" evidence="2">
    <location>
        <begin position="1726"/>
        <end position="1921"/>
    </location>
</feature>
<feature type="region of interest" description="Disordered" evidence="2">
    <location>
        <begin position="1"/>
        <end position="546"/>
    </location>
</feature>
<feature type="compositionally biased region" description="Basic and acidic residues" evidence="2">
    <location>
        <begin position="116"/>
        <end position="130"/>
    </location>
</feature>
<sequence length="4043" mass="425272">MESSQAATVSAPATVADPSTETSTASTATAPSAAVSSHSPDAATVVACTPAVEQEAPAAAATTNNPEQSEPKIEQVTTPADMETETSPSPVSTQQEAVDPLAVPEESPEISTTSVEGEKSTAESTLKEPKQAAVEKNPPTSNDGAMAEPVAKPSTSSNDPAKDEVCSKESSSELSESLPTSTSSPGGDPTLSSSNVVEEETTARRSPPVRTPPPVVESSTASPEKMSSPAVSDSRVPLKGSAAYSTSSTVDSSSSDKAGDSNADTAEEWPSSNCKGSDSVNSINNSDCSSNSNEAESQATATDGGSKSQEANTTTSAAPNERIRSPPSSEIAVPTSAEVTSNAVIGKESRPEGNVDPSANGVVIEGRPESGKGAKESEEGCEKNPNTAAMDDSGRLSGRREQTSEKSSSSASDGQTSEESQAAANSKGLKEQREGAVLECRESAAVPPEPDPGPPMAEESKSAEGCKTLQANDTANSNSSKVEHHSLMQASQNAVAAVESSPREDKTNDNSDSSRTMGSLNTGAPSRPDYHQPQQQQPPVSARNPLQFTEVANDEVELKVDGGHLLDRVIKLSLLKGLQDSGKRLAKSSLIISGAGANVGEGANGEATLATTSSLSKAKSAAAGLRLMEEHKTTPPALVANGGVGGSGDGAQMPVKEPASSTKEVADSPQQTPSGGRIRHSSETTVSSSPSGELDGGVRSSSSNSSLDFREEERSGPTQEVASPASSSLEASSSRSSASGRDSSVAPNSNDGHLPVKARKPQYYASIPDFSKQQFASSTSTSSSSSSSSSVPTSTTTATKSLTQLHMKTPDFSCLASGTASSVPSSQTSPSSTTTNSTISTAASMNMRTTSELKISNPDFTKGFAAQHAHYGAHGNYPPTSSHEQQQQPGNSSSPYVSQDTFSKLIKERNYIADLQLKNPPPSQGPPEGPVVVKGASSQNEYPPSSRGVVVDTTSSSSSSSSAAAGSGASSYGHAPQTSNNQYRRSTSGTENGVEQEPKAHVIHKSVAPLPPPPVSSQPIGGHHAPKTWNPPEFSSKHFTQAPPAASHNRPSSGANGSGPSSTSPSSRDPSPAPSSSSPHQPPYGPSGGLVNYAGKAPHAGPTSVVGTERIIVNNVRTYYPEASVPPSAASAPNASAHAHPASPYTSLPKVKDPEFRLDHNKEQLLLQEGTIVTVKQPYPNHTTGRGPIPGPHAASNPPPPSTTRSPSAERREAQMMQNSQDILYRDYKQHKKPTSSSTVGMSSSGNSTRPPGPPGVQMDRRSPYDSAAYYAHQHRPPVVPPQAGGLMHPPPPNWPAPGPGQHHPSHQLQRGPAAPGARNSPQDMGASPVSSPAPPPPTSQQQHHYQQHQGAYYGQYKNAPSPVSGSTYGSSSSPSQPQGAGGKYPPQQQHYAGGGSGTTPDRRHEVMDRGVGPGNYKGLDFNMEQKFAEVYQAHQAKEKQAAAEAAHAAASNPSARQQGPRHGPAAGAGGSPGTSSTPGGPPTKGPAPYGPTGYEQYHPYYQHSQATPSPTSTPSPVPSPHHRKYSGPPSRDPSPLGQQPQQPPPPHHRYGSSEPLYHIPPGAGPPTMYMHSGPPKPNEQGVPSHPPGPVTSYYQSQPSSSSSYSSAGYPNRPHHAGGVVSPSQHHNSSQQSVISGNSPYDRYAHPYTTGGPPQPTPGGQVQQQPHQQQQSYQAKPSLPYPPAGRQQGPPPLQPTPPSAGAAPSAVIHPPVAGSKNIPVRVIATAPPASSSASASSAGSNTLPTVQQHGPVRSTGQSSASSSSAPVPPSQAALAAGEGSGSTQRDLNATVVATTPVIIAPKRESPLDLSVKTVKTKADSTGCDDYATSASNSSISSSSSNSSVGNGRPREVVPKVDFSPNFQKHIPPRGAPGPNFAQSSAGPPALGGRPPEPHLPPRPTPSPTRHVSVISPAIPPGYDKKTDAYLSANYRAVGGPLTTPAYQYPPSRSGPMPQGAYEGSSSSAGSGSSVASASSKSVYYPPAGPEYGRPGGKSGSGSIVTGQAAPLPAGASNSRSNPPSHGGAMAGQASGASQPRMDDPRIEDRKFVESMLKKKTSPSSDVMADLQAGKFPTRIPQGLVPKKRAAAAAAAAAAAEAALTKQGPVPPGSNSPAIAPTPAKVAKYEDPQTSRSQAPLPQGSSHASAQGAPTFDGRYGPSREGPYPNYGPPGHHYPPAGKRPSPPEMSNGPPAVHPSVITTNYHHHPQAILQQHHQQQQQQQQLQQYDSRYYQHHAAGMPPKARDDHVMPVYHQPHLRGGSAAAPYTAHAYGGYAKEEPNAPPHPPYPPHPHTDPAAYHKESQSFRYGESLKPPQEHTAAVHHMQSHIHYTGGGAGGAMAKVPHQMPPHPQQQQQQLHHQHQQSHSQAPHHLPSSQSTVAPDAPMGVPQYPPSVHSSYGPAQHHRGADQSVISKLRTSLEQKEYEKQRINQLRKQPPGVELPTEEDRPQKTSIASASPVAASIVPPMHEIPSPSSRFRTKGELKGYTALPTPSVVSMPPARSIDDPAQLKKDGQEGAGGEETSDDKKRSIVPQADLDGASALDILDWGSACNEFVEQLQTGKKRGRRKRTAGTTASAASTSGRVWPAIDSLEPTDPLAEAASTDLSAIPKEVLNSARSPHRLKGDRNGSESSSDEDKPLLLLRQQSQQQKEQDGKGPVQPEKVARNHRERQRLELEQKHEAKLGRSSSTDSETARVATAAAQRAKARVRKLRHRSSVAPTLSLKSSDGDGDVTADGGEEDGGKPGSKRRPHALAPNAKRKRTRGPGSRSPSSSAASSSCGESSEAGTKKKSGNEGPKKRGRPKGTRTPGSKRGQQSSNSRCQSGAIKQEPNENSDLSSDDEPRAVRTPHKNGSSAANNDSARKRGDATGGGGGGGAGGPSGGGGNAGGKAQHGHKVNESSACNGGQKDKNAGAKKKFIKTRTNSRSKAELSSDSSSSSSGSSSSEEEEEEEEAEETMTRSRSKREAERRRSNSKVLRNDKIVENCPNPGQNQRAAGTRNRMDSERTPSKKGKKERKLSAGEPTTKRSKSRVVESDSDGGKAAESSAAVPRKRTRQASKNAPNSSAGSGESANSSSEGEEGQADMAERLRSRKVAKRLPVDGQPASRRQSTASASKGGSRRASTTSTASSARKKGASGASSSSAVAGVKKSLKELNQQTAVAPDHFYPGWEKELYEYKRSLKVPPELITIDGGLYMHRVSTSLPDLDSPHHSDGSETFSEIVKKLSQRDVGSAPPKRFKTKAAAKQQQQQQQQPLPGTSSFASTPPVRVKEEEQTRQERKKLDDNEKFSSIIELLHRRCLAAQAAKPTVSSSSGRGKGPKGAGKGANSNNTSSSESTKPKQEYELLPTPGAESESLFSKNSKKKKSLFDTAILKSRTRTEQKAMQSKEMIREVFGGDGERPQSAPPLSCDPEPPPLFEEGLQNVTYDEKYNELMRNVDRIVGELDGGAVVAATTPTPATVKVKQEPPEEEEEEDEEDDEDDDDTQDGSVRMKDSERDTPSIASERGERELPGTPLSFNGGAAIANGNGANGVTTTAGQLTVPPAPKKRGRGHRTSRRKGSSGFDYIRKKKKPSQQHSQGSHGNQQHGASGVNGVNGAVSVRKVTAFENMEGKDETHISKEIRSWVLNKGVGESVMHKAARLGYTDVIVYCLERLDMDPDLKDNAGYTPLHEACAKGHLDIANYLLQYGASHSEPAPSGMRPLHEAVENSFVEIVRLLLAFGADPMLATYAGMTPIQLAESDDMTLFLEHHLKDVQSMAPNKTGWKFDGPWKIHDPEESGCNVFSDIPGFEEADSGLTTSLLNTSGTSSSGVLSSTSSKQCDSNSNIMHYEVGGSATTTTNNNNSTTTDTDVGPARKRNGITAIAAATLPAGLRNGKIKRELPKQESEQCRLPNGGGVEPRTKLVNGQARKDGEQPDLELHDAGSEDSEGGGEINFEYEESDRPLPPLYVLKDEYNERWMLMSDLCTFLKFKSKEAVLRQICPNNSPTNQRELIREMKIEEFLTRANCLQLLCAGEKLNIHASKVVLVKYNDSVKSLLQVQSYATRI</sequence>
<feature type="compositionally biased region" description="Pro residues" evidence="2">
    <location>
        <begin position="2278"/>
        <end position="2288"/>
    </location>
</feature>
<keyword evidence="4" id="KW-1185">Reference proteome</keyword>
<feature type="compositionally biased region" description="Low complexity" evidence="2">
    <location>
        <begin position="1959"/>
        <end position="1978"/>
    </location>
</feature>
<feature type="compositionally biased region" description="Acidic residues" evidence="2">
    <location>
        <begin position="2942"/>
        <end position="2953"/>
    </location>
</feature>
<feature type="region of interest" description="Disordered" evidence="2">
    <location>
        <begin position="1934"/>
        <end position="2065"/>
    </location>
</feature>
<feature type="region of interest" description="Disordered" evidence="2">
    <location>
        <begin position="3445"/>
        <end position="3590"/>
    </location>
</feature>
<feature type="compositionally biased region" description="Basic and acidic residues" evidence="2">
    <location>
        <begin position="160"/>
        <end position="171"/>
    </location>
</feature>
<feature type="compositionally biased region" description="Low complexity" evidence="2">
    <location>
        <begin position="2349"/>
        <end position="2375"/>
    </location>
</feature>
<feature type="region of interest" description="Disordered" evidence="2">
    <location>
        <begin position="776"/>
        <end position="795"/>
    </location>
</feature>
<dbReference type="Proteomes" id="UP000075840">
    <property type="component" value="Unassembled WGS sequence"/>
</dbReference>
<feature type="region of interest" description="Disordered" evidence="2">
    <location>
        <begin position="2420"/>
        <end position="2454"/>
    </location>
</feature>
<feature type="compositionally biased region" description="Pro residues" evidence="2">
    <location>
        <begin position="1480"/>
        <end position="1490"/>
    </location>
</feature>
<feature type="compositionally biased region" description="Low complexity" evidence="2">
    <location>
        <begin position="1758"/>
        <end position="1776"/>
    </location>
</feature>
<feature type="compositionally biased region" description="Low complexity" evidence="2">
    <location>
        <begin position="1340"/>
        <end position="1379"/>
    </location>
</feature>
<dbReference type="KEGG" id="aara:120908687"/>
<feature type="region of interest" description="Disordered" evidence="2">
    <location>
        <begin position="3197"/>
        <end position="3285"/>
    </location>
</feature>
<dbReference type="GO" id="GO:0005634">
    <property type="term" value="C:nucleus"/>
    <property type="evidence" value="ECO:0007669"/>
    <property type="project" value="TreeGrafter"/>
</dbReference>
<name>A0A182I3F7_ANOAR</name>
<feature type="compositionally biased region" description="Polar residues" evidence="2">
    <location>
        <begin position="3251"/>
        <end position="3260"/>
    </location>
</feature>
<evidence type="ECO:0000313" key="4">
    <source>
        <dbReference type="Proteomes" id="UP000075840"/>
    </source>
</evidence>
<feature type="compositionally biased region" description="Basic and acidic residues" evidence="2">
    <location>
        <begin position="3486"/>
        <end position="3507"/>
    </location>
</feature>
<feature type="compositionally biased region" description="Acidic residues" evidence="2">
    <location>
        <begin position="3464"/>
        <end position="3482"/>
    </location>
</feature>
<feature type="compositionally biased region" description="Low complexity" evidence="2">
    <location>
        <begin position="1125"/>
        <end position="1144"/>
    </location>
</feature>
<feature type="compositionally biased region" description="Basic and acidic residues" evidence="2">
    <location>
        <begin position="3265"/>
        <end position="3284"/>
    </location>
</feature>
<feature type="region of interest" description="Disordered" evidence="2">
    <location>
        <begin position="1433"/>
        <end position="1713"/>
    </location>
</feature>
<feature type="compositionally biased region" description="Low complexity" evidence="2">
    <location>
        <begin position="1051"/>
        <end position="1079"/>
    </location>
</feature>
<feature type="compositionally biased region" description="Polar residues" evidence="2">
    <location>
        <begin position="510"/>
        <end position="524"/>
    </location>
</feature>
<feature type="compositionally biased region" description="Low complexity" evidence="2">
    <location>
        <begin position="1726"/>
        <end position="1738"/>
    </location>
</feature>
<feature type="compositionally biased region" description="Low complexity" evidence="2">
    <location>
        <begin position="1829"/>
        <end position="1843"/>
    </location>
</feature>
<feature type="compositionally biased region" description="Basic and acidic residues" evidence="2">
    <location>
        <begin position="2036"/>
        <end position="2052"/>
    </location>
</feature>
<feature type="compositionally biased region" description="Basic and acidic residues" evidence="2">
    <location>
        <begin position="392"/>
        <end position="404"/>
    </location>
</feature>
<feature type="compositionally biased region" description="Low complexity" evidence="2">
    <location>
        <begin position="3515"/>
        <end position="3534"/>
    </location>
</feature>
<feature type="compositionally biased region" description="Low complexity" evidence="2">
    <location>
        <begin position="955"/>
        <end position="971"/>
    </location>
</feature>
<feature type="region of interest" description="Disordered" evidence="2">
    <location>
        <begin position="816"/>
        <end position="845"/>
    </location>
</feature>
<feature type="region of interest" description="Disordered" evidence="2">
    <location>
        <begin position="870"/>
        <end position="899"/>
    </location>
</feature>
<feature type="region of interest" description="Disordered" evidence="2">
    <location>
        <begin position="916"/>
        <end position="1103"/>
    </location>
</feature>
<feature type="region of interest" description="Disordered" evidence="2">
    <location>
        <begin position="2556"/>
        <end position="3145"/>
    </location>
</feature>
<feature type="compositionally biased region" description="Polar residues" evidence="2">
    <location>
        <begin position="469"/>
        <end position="480"/>
    </location>
</feature>
<dbReference type="SMART" id="SM00248">
    <property type="entry name" value="ANK"/>
    <property type="match status" value="3"/>
</dbReference>
<dbReference type="InterPro" id="IPR002110">
    <property type="entry name" value="Ankyrin_rpt"/>
</dbReference>
<feature type="compositionally biased region" description="Low complexity" evidence="2">
    <location>
        <begin position="2022"/>
        <end position="2034"/>
    </location>
</feature>
<feature type="compositionally biased region" description="Low complexity" evidence="2">
    <location>
        <begin position="3445"/>
        <end position="3458"/>
    </location>
</feature>
<feature type="compositionally biased region" description="Low complexity" evidence="2">
    <location>
        <begin position="2086"/>
        <end position="2098"/>
    </location>
</feature>
<dbReference type="GO" id="GO:0003714">
    <property type="term" value="F:transcription corepressor activity"/>
    <property type="evidence" value="ECO:0007669"/>
    <property type="project" value="TreeGrafter"/>
</dbReference>
<evidence type="ECO:0000256" key="2">
    <source>
        <dbReference type="SAM" id="MobiDB-lite"/>
    </source>
</evidence>
<feature type="region of interest" description="Disordered" evidence="2">
    <location>
        <begin position="2486"/>
        <end position="2533"/>
    </location>
</feature>
<dbReference type="EnsemblMetazoa" id="AARA008103-RA">
    <property type="protein sequence ID" value="AARA008103-PA"/>
    <property type="gene ID" value="AARA008103"/>
</dbReference>
<feature type="compositionally biased region" description="Low complexity" evidence="2">
    <location>
        <begin position="2569"/>
        <end position="2581"/>
    </location>
</feature>
<feature type="compositionally biased region" description="Polar residues" evidence="2">
    <location>
        <begin position="2810"/>
        <end position="2820"/>
    </location>
</feature>
<feature type="compositionally biased region" description="Polar residues" evidence="2">
    <location>
        <begin position="2848"/>
        <end position="2857"/>
    </location>
</feature>
<feature type="compositionally biased region" description="Pro residues" evidence="2">
    <location>
        <begin position="1893"/>
        <end position="1902"/>
    </location>
</feature>
<dbReference type="VEuPathDB" id="VectorBase:AARA008103"/>
<feature type="compositionally biased region" description="Basic and acidic residues" evidence="2">
    <location>
        <begin position="2620"/>
        <end position="2636"/>
    </location>
</feature>
<dbReference type="InterPro" id="IPR036770">
    <property type="entry name" value="Ankyrin_rpt-contain_sf"/>
</dbReference>
<dbReference type="PANTHER" id="PTHR24117:SF9">
    <property type="entry name" value="BCL-6 COREPRESSOR PCGF1 BINDING DOMAIN-CONTAINING PROTEIN"/>
    <property type="match status" value="1"/>
</dbReference>
<feature type="compositionally biased region" description="Gly residues" evidence="2">
    <location>
        <begin position="2865"/>
        <end position="2885"/>
    </location>
</feature>
<feature type="compositionally biased region" description="Basic and acidic residues" evidence="2">
    <location>
        <begin position="2289"/>
        <end position="2301"/>
    </location>
</feature>
<feature type="compositionally biased region" description="Acidic residues" evidence="2">
    <location>
        <begin position="3921"/>
        <end position="3935"/>
    </location>
</feature>
<feature type="compositionally biased region" description="Low complexity" evidence="2">
    <location>
        <begin position="3107"/>
        <end position="3145"/>
    </location>
</feature>
<dbReference type="PANTHER" id="PTHR24117">
    <property type="entry name" value="AGAP007537-PB"/>
    <property type="match status" value="1"/>
</dbReference>
<dbReference type="Pfam" id="PF12796">
    <property type="entry name" value="Ank_2"/>
    <property type="match status" value="1"/>
</dbReference>
<accession>A0A182I3F7</accession>
<feature type="compositionally biased region" description="Low complexity" evidence="2">
    <location>
        <begin position="1235"/>
        <end position="1249"/>
    </location>
</feature>
<feature type="compositionally biased region" description="Low complexity" evidence="2">
    <location>
        <begin position="277"/>
        <end position="293"/>
    </location>
</feature>
<dbReference type="RefSeq" id="XP_040175883.1">
    <property type="nucleotide sequence ID" value="XM_040319949.1"/>
</dbReference>
<feature type="compositionally biased region" description="Basic and acidic residues" evidence="2">
    <location>
        <begin position="2500"/>
        <end position="2512"/>
    </location>
</feature>
<feature type="region of interest" description="Disordered" evidence="2">
    <location>
        <begin position="1168"/>
        <end position="1215"/>
    </location>
</feature>
<feature type="region of interest" description="Disordered" evidence="2">
    <location>
        <begin position="2082"/>
        <end position="2197"/>
    </location>
</feature>
<feature type="region of interest" description="Disordered" evidence="2">
    <location>
        <begin position="1230"/>
        <end position="1420"/>
    </location>
</feature>
<organism evidence="3 4">
    <name type="scientific">Anopheles arabiensis</name>
    <name type="common">Mosquito</name>
    <dbReference type="NCBI Taxonomy" id="7173"/>
    <lineage>
        <taxon>Eukaryota</taxon>
        <taxon>Metazoa</taxon>
        <taxon>Ecdysozoa</taxon>
        <taxon>Arthropoda</taxon>
        <taxon>Hexapoda</taxon>
        <taxon>Insecta</taxon>
        <taxon>Pterygota</taxon>
        <taxon>Neoptera</taxon>
        <taxon>Endopterygota</taxon>
        <taxon>Diptera</taxon>
        <taxon>Nematocera</taxon>
        <taxon>Culicoidea</taxon>
        <taxon>Culicidae</taxon>
        <taxon>Anophelinae</taxon>
        <taxon>Anopheles</taxon>
    </lineage>
</organism>
<feature type="compositionally biased region" description="Low complexity" evidence="2">
    <location>
        <begin position="3060"/>
        <end position="3073"/>
    </location>
</feature>
<dbReference type="VEuPathDB" id="VectorBase:AARA21_000264"/>
<dbReference type="CDD" id="cd14259">
    <property type="entry name" value="PUFD_like"/>
    <property type="match status" value="1"/>
</dbReference>
<dbReference type="Gene3D" id="1.25.40.20">
    <property type="entry name" value="Ankyrin repeat-containing domain"/>
    <property type="match status" value="1"/>
</dbReference>
<dbReference type="PRINTS" id="PR01415">
    <property type="entry name" value="ANKYRIN"/>
</dbReference>
<feature type="compositionally biased region" description="Basic and acidic residues" evidence="2">
    <location>
        <begin position="3905"/>
        <end position="3920"/>
    </location>
</feature>
<feature type="compositionally biased region" description="Low complexity" evidence="2">
    <location>
        <begin position="172"/>
        <end position="194"/>
    </location>
</feature>
<dbReference type="EMBL" id="APCN01000208">
    <property type="status" value="NOT_ANNOTATED_CDS"/>
    <property type="molecule type" value="Genomic_DNA"/>
</dbReference>
<feature type="compositionally biased region" description="Low complexity" evidence="2">
    <location>
        <begin position="3833"/>
        <end position="3847"/>
    </location>
</feature>
<feature type="compositionally biased region" description="Basic and acidic residues" evidence="2">
    <location>
        <begin position="366"/>
        <end position="382"/>
    </location>
</feature>
<dbReference type="GeneID" id="120908687"/>
<feature type="region of interest" description="Disordered" evidence="2">
    <location>
        <begin position="3299"/>
        <end position="3417"/>
    </location>
</feature>
<feature type="compositionally biased region" description="Low complexity" evidence="2">
    <location>
        <begin position="2637"/>
        <end position="2647"/>
    </location>
</feature>
<feature type="compositionally biased region" description="Basic residues" evidence="2">
    <location>
        <begin position="2559"/>
        <end position="2568"/>
    </location>
</feature>
<feature type="region of interest" description="Disordered" evidence="2">
    <location>
        <begin position="3829"/>
        <end position="3851"/>
    </location>
</feature>
<feature type="compositionally biased region" description="Pro residues" evidence="2">
    <location>
        <begin position="919"/>
        <end position="929"/>
    </location>
</feature>
<feature type="compositionally biased region" description="Basic and acidic residues" evidence="2">
    <location>
        <begin position="2961"/>
        <end position="2980"/>
    </location>
</feature>
<dbReference type="Pfam" id="PF00023">
    <property type="entry name" value="Ank"/>
    <property type="match status" value="1"/>
</dbReference>
<feature type="compositionally biased region" description="Polar residues" evidence="2">
    <location>
        <begin position="85"/>
        <end position="96"/>
    </location>
</feature>
<feature type="compositionally biased region" description="Polar residues" evidence="2">
    <location>
        <begin position="976"/>
        <end position="993"/>
    </location>
</feature>
<feature type="compositionally biased region" description="Low complexity" evidence="2">
    <location>
        <begin position="2161"/>
        <end position="2175"/>
    </location>
</feature>
<feature type="compositionally biased region" description="Gly residues" evidence="2">
    <location>
        <begin position="3312"/>
        <end position="3321"/>
    </location>
</feature>
<feature type="compositionally biased region" description="Basic residues" evidence="2">
    <location>
        <begin position="3542"/>
        <end position="3556"/>
    </location>
</feature>
<feature type="compositionally biased region" description="Low complexity" evidence="2">
    <location>
        <begin position="2692"/>
        <end position="2701"/>
    </location>
</feature>
<feature type="compositionally biased region" description="Polar residues" evidence="2">
    <location>
        <begin position="413"/>
        <end position="424"/>
    </location>
</feature>
<feature type="compositionally biased region" description="Low complexity" evidence="2">
    <location>
        <begin position="1620"/>
        <end position="1636"/>
    </location>
</feature>
<feature type="region of interest" description="Disordered" evidence="2">
    <location>
        <begin position="1125"/>
        <end position="1152"/>
    </location>
</feature>
<feature type="compositionally biased region" description="Low complexity" evidence="2">
    <location>
        <begin position="3322"/>
        <end position="3333"/>
    </location>
</feature>
<feature type="compositionally biased region" description="Low complexity" evidence="2">
    <location>
        <begin position="1593"/>
        <end position="1607"/>
    </location>
</feature>
<feature type="compositionally biased region" description="Polar residues" evidence="2">
    <location>
        <begin position="1739"/>
        <end position="1748"/>
    </location>
</feature>
<feature type="compositionally biased region" description="Low complexity" evidence="2">
    <location>
        <begin position="2762"/>
        <end position="2783"/>
    </location>
</feature>
<feature type="compositionally biased region" description="Pro residues" evidence="2">
    <location>
        <begin position="1289"/>
        <end position="1299"/>
    </location>
</feature>
<evidence type="ECO:0000313" key="3">
    <source>
        <dbReference type="EnsemblMetazoa" id="AARA008103-PA"/>
    </source>
</evidence>
<feature type="compositionally biased region" description="Basic residues" evidence="2">
    <location>
        <begin position="2743"/>
        <end position="2761"/>
    </location>
</feature>
<feature type="compositionally biased region" description="Basic and acidic residues" evidence="2">
    <location>
        <begin position="3028"/>
        <end position="3038"/>
    </location>
</feature>
<dbReference type="PROSITE" id="PS50297">
    <property type="entry name" value="ANK_REP_REGION"/>
    <property type="match status" value="2"/>
</dbReference>
<feature type="region of interest" description="Disordered" evidence="2">
    <location>
        <begin position="633"/>
        <end position="756"/>
    </location>
</feature>
<feature type="compositionally biased region" description="Low complexity" evidence="2">
    <location>
        <begin position="3571"/>
        <end position="3590"/>
    </location>
</feature>
<dbReference type="SUPFAM" id="SSF48403">
    <property type="entry name" value="Ankyrin repeat"/>
    <property type="match status" value="1"/>
</dbReference>
<feature type="compositionally biased region" description="Polar residues" evidence="2">
    <location>
        <begin position="1781"/>
        <end position="1793"/>
    </location>
</feature>
<evidence type="ECO:0000256" key="1">
    <source>
        <dbReference type="ARBA" id="ARBA00034703"/>
    </source>
</evidence>